<keyword evidence="3 10" id="KW-0963">Cytoplasm</keyword>
<keyword evidence="14" id="KW-1185">Reference proteome</keyword>
<evidence type="ECO:0000259" key="12">
    <source>
        <dbReference type="PROSITE" id="PS50862"/>
    </source>
</evidence>
<evidence type="ECO:0000256" key="8">
    <source>
        <dbReference type="ARBA" id="ARBA00023146"/>
    </source>
</evidence>
<keyword evidence="8 10" id="KW-0030">Aminoacyl-tRNA synthetase</keyword>
<evidence type="ECO:0000256" key="5">
    <source>
        <dbReference type="ARBA" id="ARBA00022741"/>
    </source>
</evidence>
<keyword evidence="7 10" id="KW-0648">Protein biosynthesis</keyword>
<dbReference type="InterPro" id="IPR041715">
    <property type="entry name" value="HisRS-like_core"/>
</dbReference>
<evidence type="ECO:0000256" key="10">
    <source>
        <dbReference type="HAMAP-Rule" id="MF_00127"/>
    </source>
</evidence>
<dbReference type="HAMAP" id="MF_00127">
    <property type="entry name" value="His_tRNA_synth"/>
    <property type="match status" value="1"/>
</dbReference>
<evidence type="ECO:0000256" key="1">
    <source>
        <dbReference type="ARBA" id="ARBA00008226"/>
    </source>
</evidence>
<dbReference type="NCBIfam" id="TIGR00442">
    <property type="entry name" value="hisS"/>
    <property type="match status" value="1"/>
</dbReference>
<gene>
    <name evidence="10 13" type="primary">hisS</name>
    <name evidence="13" type="ORF">NJQ99_14625</name>
</gene>
<dbReference type="GO" id="GO:0005524">
    <property type="term" value="F:ATP binding"/>
    <property type="evidence" value="ECO:0007669"/>
    <property type="project" value="UniProtKB-UniRule"/>
</dbReference>
<dbReference type="Proteomes" id="UP001055804">
    <property type="component" value="Unassembled WGS sequence"/>
</dbReference>
<dbReference type="InterPro" id="IPR004516">
    <property type="entry name" value="HisRS/HisZ"/>
</dbReference>
<dbReference type="InterPro" id="IPR036621">
    <property type="entry name" value="Anticodon-bd_dom_sf"/>
</dbReference>
<dbReference type="CDD" id="cd00859">
    <property type="entry name" value="HisRS_anticodon"/>
    <property type="match status" value="1"/>
</dbReference>
<comment type="subunit">
    <text evidence="2 10">Homodimer.</text>
</comment>
<evidence type="ECO:0000313" key="13">
    <source>
        <dbReference type="EMBL" id="MCP1337655.1"/>
    </source>
</evidence>
<feature type="binding site" evidence="11">
    <location>
        <begin position="88"/>
        <end position="90"/>
    </location>
    <ligand>
        <name>L-histidine</name>
        <dbReference type="ChEBI" id="CHEBI:57595"/>
    </ligand>
</feature>
<feature type="binding site" evidence="11">
    <location>
        <position position="132"/>
    </location>
    <ligand>
        <name>L-histidine</name>
        <dbReference type="ChEBI" id="CHEBI:57595"/>
    </ligand>
</feature>
<dbReference type="InterPro" id="IPR006195">
    <property type="entry name" value="aa-tRNA-synth_II"/>
</dbReference>
<evidence type="ECO:0000256" key="6">
    <source>
        <dbReference type="ARBA" id="ARBA00022840"/>
    </source>
</evidence>
<dbReference type="InterPro" id="IPR015807">
    <property type="entry name" value="His-tRNA-ligase"/>
</dbReference>
<feature type="binding site" evidence="11">
    <location>
        <position position="302"/>
    </location>
    <ligand>
        <name>L-histidine</name>
        <dbReference type="ChEBI" id="CHEBI:57595"/>
    </ligand>
</feature>
<dbReference type="Pfam" id="PF13393">
    <property type="entry name" value="tRNA-synt_His"/>
    <property type="match status" value="1"/>
</dbReference>
<accession>A0A9J6PLX5</accession>
<dbReference type="AlphaFoldDB" id="A0A9J6PLX5"/>
<keyword evidence="6 10" id="KW-0067">ATP-binding</keyword>
<evidence type="ECO:0000256" key="11">
    <source>
        <dbReference type="PIRSR" id="PIRSR001549-1"/>
    </source>
</evidence>
<dbReference type="Gene3D" id="3.30.930.10">
    <property type="entry name" value="Bira Bifunctional Protein, Domain 2"/>
    <property type="match status" value="1"/>
</dbReference>
<dbReference type="EC" id="6.1.1.21" evidence="10"/>
<feature type="binding site" evidence="11">
    <location>
        <begin position="306"/>
        <end position="307"/>
    </location>
    <ligand>
        <name>L-histidine</name>
        <dbReference type="ChEBI" id="CHEBI:57595"/>
    </ligand>
</feature>
<sequence>MTDQEETRPQARLPRGFRDIPAGDVRARGAMLATIREVYERHGFSALETPAIEYLDALGKYLPDVDRPMGGVFGFQDEDGDWLALRYDLTAPLARMVAMAGDRLTKPYRRYQVGPVYRNEKPGPGRFCEFFQFDADTVGTPVMAADAELTMMVSATFEALGIPRGDYVVRVNNRKVLSGVLEAIGLGEDGDAAQRGTVLRAIDKLDRLGADGVRLLLGKGRRDESGDFTQGAHLGEAQIGTVLAFVAAGAGTNAETLQKLRDLVGGSAVGAEGVAELEEIAALVDAAGFAEDRILIDPSVVRGLAYYTGPVFEGALTFPVQNERGETVQFGAVAGGGRYDDLVKRFTGQEVPATGISIGVDRLLTALVSRGLVRTDSEDGPVLVLVLDRGEIARAQAMTAELRAAGIRAEMYLGTSGMRAQLKYADRRTAPIAVIEGTDEREKGEITLKDLKLGAELAKSIESHDKWKEHPSQVTVPRGDLVASVRQMLAAQAARQEG</sequence>
<dbReference type="CDD" id="cd00773">
    <property type="entry name" value="HisRS-like_core"/>
    <property type="match status" value="1"/>
</dbReference>
<evidence type="ECO:0000256" key="2">
    <source>
        <dbReference type="ARBA" id="ARBA00011738"/>
    </source>
</evidence>
<dbReference type="InterPro" id="IPR045864">
    <property type="entry name" value="aa-tRNA-synth_II/BPL/LPL"/>
</dbReference>
<dbReference type="Gene3D" id="3.40.50.800">
    <property type="entry name" value="Anticodon-binding domain"/>
    <property type="match status" value="1"/>
</dbReference>
<evidence type="ECO:0000256" key="4">
    <source>
        <dbReference type="ARBA" id="ARBA00022598"/>
    </source>
</evidence>
<dbReference type="PIRSF" id="PIRSF001549">
    <property type="entry name" value="His-tRNA_synth"/>
    <property type="match status" value="1"/>
</dbReference>
<evidence type="ECO:0000256" key="7">
    <source>
        <dbReference type="ARBA" id="ARBA00022917"/>
    </source>
</evidence>
<dbReference type="SUPFAM" id="SSF52954">
    <property type="entry name" value="Class II aaRS ABD-related"/>
    <property type="match status" value="1"/>
</dbReference>
<proteinExistence type="inferred from homology"/>
<feature type="binding site" evidence="11">
    <location>
        <position position="136"/>
    </location>
    <ligand>
        <name>L-histidine</name>
        <dbReference type="ChEBI" id="CHEBI:57595"/>
    </ligand>
</feature>
<evidence type="ECO:0000256" key="9">
    <source>
        <dbReference type="ARBA" id="ARBA00047639"/>
    </source>
</evidence>
<dbReference type="GO" id="GO:0006427">
    <property type="term" value="P:histidyl-tRNA aminoacylation"/>
    <property type="evidence" value="ECO:0007669"/>
    <property type="project" value="UniProtKB-UniRule"/>
</dbReference>
<dbReference type="GO" id="GO:0004821">
    <property type="term" value="F:histidine-tRNA ligase activity"/>
    <property type="evidence" value="ECO:0007669"/>
    <property type="project" value="UniProtKB-UniRule"/>
</dbReference>
<dbReference type="InterPro" id="IPR004154">
    <property type="entry name" value="Anticodon-bd"/>
</dbReference>
<protein>
    <recommendedName>
        <fullName evidence="10">Histidine--tRNA ligase</fullName>
        <ecNumber evidence="10">6.1.1.21</ecNumber>
    </recommendedName>
    <alternativeName>
        <fullName evidence="10">Histidyl-tRNA synthetase</fullName>
        <shortName evidence="10">HisRS</shortName>
    </alternativeName>
</protein>
<comment type="similarity">
    <text evidence="1 10">Belongs to the class-II aminoacyl-tRNA synthetase family.</text>
</comment>
<feature type="domain" description="Aminoacyl-transfer RNA synthetases class-II family profile" evidence="12">
    <location>
        <begin position="31"/>
        <end position="381"/>
    </location>
</feature>
<evidence type="ECO:0000313" key="14">
    <source>
        <dbReference type="Proteomes" id="UP001055804"/>
    </source>
</evidence>
<dbReference type="PANTHER" id="PTHR11476">
    <property type="entry name" value="HISTIDYL-TRNA SYNTHETASE"/>
    <property type="match status" value="1"/>
</dbReference>
<dbReference type="GO" id="GO:0005737">
    <property type="term" value="C:cytoplasm"/>
    <property type="evidence" value="ECO:0007669"/>
    <property type="project" value="UniProtKB-SubCell"/>
</dbReference>
<evidence type="ECO:0000256" key="3">
    <source>
        <dbReference type="ARBA" id="ARBA00022490"/>
    </source>
</evidence>
<dbReference type="PANTHER" id="PTHR11476:SF7">
    <property type="entry name" value="HISTIDINE--TRNA LIGASE"/>
    <property type="match status" value="1"/>
</dbReference>
<name>A0A9J6PLX5_9PROT</name>
<dbReference type="EMBL" id="JAMZFT010000003">
    <property type="protein sequence ID" value="MCP1337655.1"/>
    <property type="molecule type" value="Genomic_DNA"/>
</dbReference>
<comment type="subcellular location">
    <subcellularLocation>
        <location evidence="10">Cytoplasm</location>
    </subcellularLocation>
</comment>
<dbReference type="SUPFAM" id="SSF55681">
    <property type="entry name" value="Class II aaRS and biotin synthetases"/>
    <property type="match status" value="1"/>
</dbReference>
<reference evidence="13" key="1">
    <citation type="submission" date="2022-06" db="EMBL/GenBank/DDBJ databases">
        <title>Isolation and Genomics of Futiania mangrovii gen. nov., sp. nov., a Rare and Metabolically-versatile member in the Class Alphaproteobacteria.</title>
        <authorList>
            <person name="Liu L."/>
            <person name="Huang W.-C."/>
            <person name="Pan J."/>
            <person name="Li J."/>
            <person name="Huang Y."/>
            <person name="Du H."/>
            <person name="Liu Y."/>
            <person name="Li M."/>
        </authorList>
    </citation>
    <scope>NUCLEOTIDE SEQUENCE</scope>
    <source>
        <strain evidence="13">FT118</strain>
    </source>
</reference>
<organism evidence="13 14">
    <name type="scientific">Futiania mangrovi</name>
    <dbReference type="NCBI Taxonomy" id="2959716"/>
    <lineage>
        <taxon>Bacteria</taxon>
        <taxon>Pseudomonadati</taxon>
        <taxon>Pseudomonadota</taxon>
        <taxon>Alphaproteobacteria</taxon>
        <taxon>Futianiales</taxon>
        <taxon>Futianiaceae</taxon>
        <taxon>Futiania</taxon>
    </lineage>
</organism>
<dbReference type="InterPro" id="IPR033656">
    <property type="entry name" value="HisRS_anticodon"/>
</dbReference>
<dbReference type="PROSITE" id="PS50862">
    <property type="entry name" value="AA_TRNA_LIGASE_II"/>
    <property type="match status" value="1"/>
</dbReference>
<comment type="caution">
    <text evidence="13">The sequence shown here is derived from an EMBL/GenBank/DDBJ whole genome shotgun (WGS) entry which is preliminary data.</text>
</comment>
<feature type="binding site" evidence="11">
    <location>
        <position position="118"/>
    </location>
    <ligand>
        <name>L-histidine</name>
        <dbReference type="ChEBI" id="CHEBI:57595"/>
    </ligand>
</feature>
<keyword evidence="5 10" id="KW-0547">Nucleotide-binding</keyword>
<dbReference type="Pfam" id="PF03129">
    <property type="entry name" value="HGTP_anticodon"/>
    <property type="match status" value="1"/>
</dbReference>
<keyword evidence="4 10" id="KW-0436">Ligase</keyword>
<comment type="catalytic activity">
    <reaction evidence="9 10">
        <text>tRNA(His) + L-histidine + ATP = L-histidyl-tRNA(His) + AMP + diphosphate + H(+)</text>
        <dbReference type="Rhea" id="RHEA:17313"/>
        <dbReference type="Rhea" id="RHEA-COMP:9665"/>
        <dbReference type="Rhea" id="RHEA-COMP:9689"/>
        <dbReference type="ChEBI" id="CHEBI:15378"/>
        <dbReference type="ChEBI" id="CHEBI:30616"/>
        <dbReference type="ChEBI" id="CHEBI:33019"/>
        <dbReference type="ChEBI" id="CHEBI:57595"/>
        <dbReference type="ChEBI" id="CHEBI:78442"/>
        <dbReference type="ChEBI" id="CHEBI:78527"/>
        <dbReference type="ChEBI" id="CHEBI:456215"/>
        <dbReference type="EC" id="6.1.1.21"/>
    </reaction>
</comment>